<dbReference type="AlphaFoldDB" id="A0A2B8BAA8"/>
<dbReference type="EMBL" id="PDKW01000043">
    <property type="protein sequence ID" value="PGH54720.1"/>
    <property type="molecule type" value="Genomic_DNA"/>
</dbReference>
<evidence type="ECO:0008006" key="4">
    <source>
        <dbReference type="Google" id="ProtNLM"/>
    </source>
</evidence>
<dbReference type="Proteomes" id="UP000225379">
    <property type="component" value="Unassembled WGS sequence"/>
</dbReference>
<comment type="caution">
    <text evidence="2">The sequence shown here is derived from an EMBL/GenBank/DDBJ whole genome shotgun (WGS) entry which is preliminary data.</text>
</comment>
<accession>A0A2B8BAA8</accession>
<dbReference type="Pfam" id="PF07362">
    <property type="entry name" value="CcdA"/>
    <property type="match status" value="1"/>
</dbReference>
<reference evidence="3" key="1">
    <citation type="submission" date="2017-10" db="EMBL/GenBank/DDBJ databases">
        <authorList>
            <person name="Kravchenko I.K."/>
            <person name="Grouzdev D.S."/>
        </authorList>
    </citation>
    <scope>NUCLEOTIDE SEQUENCE [LARGE SCALE GENOMIC DNA]</scope>
    <source>
        <strain evidence="3">B2</strain>
    </source>
</reference>
<sequence length="131" mass="14645">MKKGRPCGAALFHCGACHRAKAASPYGGSAAEDGMSHIGKRDAGYDANASKRRVDITLNEDLLRLAEGYTDNLSDTIESLLAAWMQDERRKSDNDLEHRRKVAAAWNAFDEKHGRFADEWNSDFMPEDESR</sequence>
<dbReference type="OrthoDB" id="7306847at2"/>
<evidence type="ECO:0000256" key="1">
    <source>
        <dbReference type="ARBA" id="ARBA00022649"/>
    </source>
</evidence>
<keyword evidence="1" id="KW-1277">Toxin-antitoxin system</keyword>
<organism evidence="2 3">
    <name type="scientific">Azospirillum palustre</name>
    <dbReference type="NCBI Taxonomy" id="2044885"/>
    <lineage>
        <taxon>Bacteria</taxon>
        <taxon>Pseudomonadati</taxon>
        <taxon>Pseudomonadota</taxon>
        <taxon>Alphaproteobacteria</taxon>
        <taxon>Rhodospirillales</taxon>
        <taxon>Azospirillaceae</taxon>
        <taxon>Azospirillum</taxon>
    </lineage>
</organism>
<gene>
    <name evidence="2" type="ORF">CRT60_33795</name>
</gene>
<evidence type="ECO:0000313" key="2">
    <source>
        <dbReference type="EMBL" id="PGH54720.1"/>
    </source>
</evidence>
<name>A0A2B8BAA8_9PROT</name>
<dbReference type="InterPro" id="IPR009956">
    <property type="entry name" value="Post-segregation_anti-tox_CcdA"/>
</dbReference>
<evidence type="ECO:0000313" key="3">
    <source>
        <dbReference type="Proteomes" id="UP000225379"/>
    </source>
</evidence>
<protein>
    <recommendedName>
        <fullName evidence="4">Plasmid maintenance protein CcdB</fullName>
    </recommendedName>
</protein>
<keyword evidence="3" id="KW-1185">Reference proteome</keyword>
<proteinExistence type="predicted"/>